<organism evidence="1">
    <name type="scientific">Physcomitrium patens</name>
    <name type="common">Spreading-leaved earth moss</name>
    <name type="synonym">Physcomitrella patens</name>
    <dbReference type="NCBI Taxonomy" id="3218"/>
    <lineage>
        <taxon>Eukaryota</taxon>
        <taxon>Viridiplantae</taxon>
        <taxon>Streptophyta</taxon>
        <taxon>Embryophyta</taxon>
        <taxon>Bryophyta</taxon>
        <taxon>Bryophytina</taxon>
        <taxon>Bryopsida</taxon>
        <taxon>Funariidae</taxon>
        <taxon>Funariales</taxon>
        <taxon>Funariaceae</taxon>
        <taxon>Physcomitrium</taxon>
    </lineage>
</organism>
<sequence>MNIGSDEQPGTLNTGIIITPTKVLHGVIVSVHLHPNLAQILAPQNGYPTLLESNIRLQLAKVGPSGSDSICFDFKMNSKGCETLTGNWEANMED</sequence>
<gene>
    <name evidence="1" type="ORF">PHYPA_016518</name>
</gene>
<dbReference type="EnsemblPlants" id="Pp3c12_20120V3.1">
    <property type="protein sequence ID" value="Pp3c12_20120V3.1"/>
    <property type="gene ID" value="Pp3c12_20120"/>
</dbReference>
<accession>A0A2K1JRH1</accession>
<dbReference type="EMBL" id="ABEU02000012">
    <property type="protein sequence ID" value="PNR44134.1"/>
    <property type="molecule type" value="Genomic_DNA"/>
</dbReference>
<dbReference type="Proteomes" id="UP000006727">
    <property type="component" value="Chromosome 12"/>
</dbReference>
<reference evidence="1 3" key="1">
    <citation type="journal article" date="2008" name="Science">
        <title>The Physcomitrella genome reveals evolutionary insights into the conquest of land by plants.</title>
        <authorList>
            <person name="Rensing S."/>
            <person name="Lang D."/>
            <person name="Zimmer A."/>
            <person name="Terry A."/>
            <person name="Salamov A."/>
            <person name="Shapiro H."/>
            <person name="Nishiyama T."/>
            <person name="Perroud P.-F."/>
            <person name="Lindquist E."/>
            <person name="Kamisugi Y."/>
            <person name="Tanahashi T."/>
            <person name="Sakakibara K."/>
            <person name="Fujita T."/>
            <person name="Oishi K."/>
            <person name="Shin-I T."/>
            <person name="Kuroki Y."/>
            <person name="Toyoda A."/>
            <person name="Suzuki Y."/>
            <person name="Hashimoto A."/>
            <person name="Yamaguchi K."/>
            <person name="Sugano A."/>
            <person name="Kohara Y."/>
            <person name="Fujiyama A."/>
            <person name="Anterola A."/>
            <person name="Aoki S."/>
            <person name="Ashton N."/>
            <person name="Barbazuk W.B."/>
            <person name="Barker E."/>
            <person name="Bennetzen J."/>
            <person name="Bezanilla M."/>
            <person name="Blankenship R."/>
            <person name="Cho S.H."/>
            <person name="Dutcher S."/>
            <person name="Estelle M."/>
            <person name="Fawcett J.A."/>
            <person name="Gundlach H."/>
            <person name="Hanada K."/>
            <person name="Heyl A."/>
            <person name="Hicks K.A."/>
            <person name="Hugh J."/>
            <person name="Lohr M."/>
            <person name="Mayer K."/>
            <person name="Melkozernov A."/>
            <person name="Murata T."/>
            <person name="Nelson D."/>
            <person name="Pils B."/>
            <person name="Prigge M."/>
            <person name="Reiss B."/>
            <person name="Renner T."/>
            <person name="Rombauts S."/>
            <person name="Rushton P."/>
            <person name="Sanderfoot A."/>
            <person name="Schween G."/>
            <person name="Shiu S.-H."/>
            <person name="Stueber K."/>
            <person name="Theodoulou F.L."/>
            <person name="Tu H."/>
            <person name="Van de Peer Y."/>
            <person name="Verrier P.J."/>
            <person name="Waters E."/>
            <person name="Wood A."/>
            <person name="Yang L."/>
            <person name="Cove D."/>
            <person name="Cuming A."/>
            <person name="Hasebe M."/>
            <person name="Lucas S."/>
            <person name="Mishler D.B."/>
            <person name="Reski R."/>
            <person name="Grigoriev I."/>
            <person name="Quatrano R.S."/>
            <person name="Boore J.L."/>
        </authorList>
    </citation>
    <scope>NUCLEOTIDE SEQUENCE [LARGE SCALE GENOMIC DNA]</scope>
    <source>
        <strain evidence="2 3">cv. Gransden 2004</strain>
    </source>
</reference>
<name>A0A2K1JRH1_PHYPA</name>
<reference evidence="2" key="3">
    <citation type="submission" date="2020-12" db="UniProtKB">
        <authorList>
            <consortium name="EnsemblPlants"/>
        </authorList>
    </citation>
    <scope>IDENTIFICATION</scope>
</reference>
<dbReference type="AlphaFoldDB" id="A0A2K1JRH1"/>
<dbReference type="InParanoid" id="A0A2K1JRH1"/>
<protein>
    <submittedName>
        <fullName evidence="1 2">Uncharacterized protein</fullName>
    </submittedName>
</protein>
<keyword evidence="3" id="KW-1185">Reference proteome</keyword>
<evidence type="ECO:0000313" key="2">
    <source>
        <dbReference type="EnsemblPlants" id="Pp3c12_20120V3.1"/>
    </source>
</evidence>
<evidence type="ECO:0000313" key="1">
    <source>
        <dbReference type="EMBL" id="PNR44134.1"/>
    </source>
</evidence>
<evidence type="ECO:0000313" key="3">
    <source>
        <dbReference type="Proteomes" id="UP000006727"/>
    </source>
</evidence>
<proteinExistence type="predicted"/>
<dbReference type="Gramene" id="Pp3c12_20120V3.1">
    <property type="protein sequence ID" value="Pp3c12_20120V3.1"/>
    <property type="gene ID" value="Pp3c12_20120"/>
</dbReference>
<reference evidence="1 3" key="2">
    <citation type="journal article" date="2018" name="Plant J.">
        <title>The Physcomitrella patens chromosome-scale assembly reveals moss genome structure and evolution.</title>
        <authorList>
            <person name="Lang D."/>
            <person name="Ullrich K.K."/>
            <person name="Murat F."/>
            <person name="Fuchs J."/>
            <person name="Jenkins J."/>
            <person name="Haas F.B."/>
            <person name="Piednoel M."/>
            <person name="Gundlach H."/>
            <person name="Van Bel M."/>
            <person name="Meyberg R."/>
            <person name="Vives C."/>
            <person name="Morata J."/>
            <person name="Symeonidi A."/>
            <person name="Hiss M."/>
            <person name="Muchero W."/>
            <person name="Kamisugi Y."/>
            <person name="Saleh O."/>
            <person name="Blanc G."/>
            <person name="Decker E.L."/>
            <person name="van Gessel N."/>
            <person name="Grimwood J."/>
            <person name="Hayes R.D."/>
            <person name="Graham S.W."/>
            <person name="Gunter L.E."/>
            <person name="McDaniel S.F."/>
            <person name="Hoernstein S.N.W."/>
            <person name="Larsson A."/>
            <person name="Li F.W."/>
            <person name="Perroud P.F."/>
            <person name="Phillips J."/>
            <person name="Ranjan P."/>
            <person name="Rokshar D.S."/>
            <person name="Rothfels C.J."/>
            <person name="Schneider L."/>
            <person name="Shu S."/>
            <person name="Stevenson D.W."/>
            <person name="Thummler F."/>
            <person name="Tillich M."/>
            <person name="Villarreal Aguilar J.C."/>
            <person name="Widiez T."/>
            <person name="Wong G.K."/>
            <person name="Wymore A."/>
            <person name="Zhang Y."/>
            <person name="Zimmer A.D."/>
            <person name="Quatrano R.S."/>
            <person name="Mayer K.F.X."/>
            <person name="Goodstein D."/>
            <person name="Casacuberta J.M."/>
            <person name="Vandepoele K."/>
            <person name="Reski R."/>
            <person name="Cuming A.C."/>
            <person name="Tuskan G.A."/>
            <person name="Maumus F."/>
            <person name="Salse J."/>
            <person name="Schmutz J."/>
            <person name="Rensing S.A."/>
        </authorList>
    </citation>
    <scope>NUCLEOTIDE SEQUENCE [LARGE SCALE GENOMIC DNA]</scope>
    <source>
        <strain evidence="2 3">cv. Gransden 2004</strain>
    </source>
</reference>